<accession>A0A2P5D3C9</accession>
<proteinExistence type="predicted"/>
<protein>
    <submittedName>
        <fullName evidence="1">Uncharacterized protein</fullName>
    </submittedName>
</protein>
<evidence type="ECO:0000313" key="2">
    <source>
        <dbReference type="Proteomes" id="UP000237000"/>
    </source>
</evidence>
<gene>
    <name evidence="1" type="ORF">TorRG33x02_263730</name>
</gene>
<dbReference type="InParanoid" id="A0A2P5D3C9"/>
<sequence length="114" mass="13649">MMAYIDTAIDLQPISRSVFDSQSPNQAQNQRMEHRNKKIEEKLLRETKRNGGDGEIEDIRSSRACRCCSLLHCLLWHSLSFFPFFLPKTKPKQVYYIPQQISYIYYYENFIYQK</sequence>
<dbReference type="AlphaFoldDB" id="A0A2P5D3C9"/>
<keyword evidence="2" id="KW-1185">Reference proteome</keyword>
<dbReference type="EMBL" id="JXTC01000301">
    <property type="protein sequence ID" value="PON67778.1"/>
    <property type="molecule type" value="Genomic_DNA"/>
</dbReference>
<dbReference type="Proteomes" id="UP000237000">
    <property type="component" value="Unassembled WGS sequence"/>
</dbReference>
<reference evidence="2" key="1">
    <citation type="submission" date="2016-06" db="EMBL/GenBank/DDBJ databases">
        <title>Parallel loss of symbiosis genes in relatives of nitrogen-fixing non-legume Parasponia.</title>
        <authorList>
            <person name="Van Velzen R."/>
            <person name="Holmer R."/>
            <person name="Bu F."/>
            <person name="Rutten L."/>
            <person name="Van Zeijl A."/>
            <person name="Liu W."/>
            <person name="Santuari L."/>
            <person name="Cao Q."/>
            <person name="Sharma T."/>
            <person name="Shen D."/>
            <person name="Roswanjaya Y."/>
            <person name="Wardhani T."/>
            <person name="Kalhor M.S."/>
            <person name="Jansen J."/>
            <person name="Van den Hoogen J."/>
            <person name="Gungor B."/>
            <person name="Hartog M."/>
            <person name="Hontelez J."/>
            <person name="Verver J."/>
            <person name="Yang W.-C."/>
            <person name="Schijlen E."/>
            <person name="Repin R."/>
            <person name="Schilthuizen M."/>
            <person name="Schranz E."/>
            <person name="Heidstra R."/>
            <person name="Miyata K."/>
            <person name="Fedorova E."/>
            <person name="Kohlen W."/>
            <person name="Bisseling T."/>
            <person name="Smit S."/>
            <person name="Geurts R."/>
        </authorList>
    </citation>
    <scope>NUCLEOTIDE SEQUENCE [LARGE SCALE GENOMIC DNA]</scope>
    <source>
        <strain evidence="2">cv. RG33-2</strain>
    </source>
</reference>
<comment type="caution">
    <text evidence="1">The sequence shown here is derived from an EMBL/GenBank/DDBJ whole genome shotgun (WGS) entry which is preliminary data.</text>
</comment>
<organism evidence="1 2">
    <name type="scientific">Trema orientale</name>
    <name type="common">Charcoal tree</name>
    <name type="synonym">Celtis orientalis</name>
    <dbReference type="NCBI Taxonomy" id="63057"/>
    <lineage>
        <taxon>Eukaryota</taxon>
        <taxon>Viridiplantae</taxon>
        <taxon>Streptophyta</taxon>
        <taxon>Embryophyta</taxon>
        <taxon>Tracheophyta</taxon>
        <taxon>Spermatophyta</taxon>
        <taxon>Magnoliopsida</taxon>
        <taxon>eudicotyledons</taxon>
        <taxon>Gunneridae</taxon>
        <taxon>Pentapetalae</taxon>
        <taxon>rosids</taxon>
        <taxon>fabids</taxon>
        <taxon>Rosales</taxon>
        <taxon>Cannabaceae</taxon>
        <taxon>Trema</taxon>
    </lineage>
</organism>
<evidence type="ECO:0000313" key="1">
    <source>
        <dbReference type="EMBL" id="PON67778.1"/>
    </source>
</evidence>
<name>A0A2P5D3C9_TREOI</name>